<gene>
    <name evidence="3" type="primary">LOC120106314</name>
</gene>
<organism evidence="2 3">
    <name type="scientific">Phoenix dactylifera</name>
    <name type="common">Date palm</name>
    <dbReference type="NCBI Taxonomy" id="42345"/>
    <lineage>
        <taxon>Eukaryota</taxon>
        <taxon>Viridiplantae</taxon>
        <taxon>Streptophyta</taxon>
        <taxon>Embryophyta</taxon>
        <taxon>Tracheophyta</taxon>
        <taxon>Spermatophyta</taxon>
        <taxon>Magnoliopsida</taxon>
        <taxon>Liliopsida</taxon>
        <taxon>Arecaceae</taxon>
        <taxon>Coryphoideae</taxon>
        <taxon>Phoeniceae</taxon>
        <taxon>Phoenix</taxon>
    </lineage>
</organism>
<feature type="compositionally biased region" description="Basic and acidic residues" evidence="1">
    <location>
        <begin position="227"/>
        <end position="241"/>
    </location>
</feature>
<dbReference type="RefSeq" id="XP_038975232.1">
    <property type="nucleotide sequence ID" value="XM_039119304.1"/>
</dbReference>
<sequence length="412" mass="43570">MMASAVVNIVGVSPEGFLDFPPASYSPYGWLSPRISLSRDHADGDQPAPASTAALAAPSCNPLEELETASNDLVDFEFRLDDPVAMLPADELFSDGKLVPLQPSPAASKLPDESSSEIRSPEPLKSRRRAENAAGLDPYVFSPKAPRCSSRWRELLGLKKAQTPKPDSRKPVVAASNNPNPKSLKHLLHRNPRSRPADSSLSLPLLHDLDTESVSISSRLSVSSSGPDHEDLPRISLDSEKPAAQIPISLSRNPPRVRVARARSAAATAAGESHPPARIGRSTVRRAADPGAPPPPPRGLSVDSPRINPAGKIVFQGLERSSSSPGSFHGGPSVRPRGMERSYSAIVRVTPVLNVPVCSLRGSAKSVSVFAFGQLFSAQKKDRDGSSTGSHSSGRSGNAGGAKIKGDKSSRD</sequence>
<protein>
    <submittedName>
        <fullName evidence="3">Chromosome alignment-maintaining phosphoprotein 1-like</fullName>
    </submittedName>
</protein>
<dbReference type="PANTHER" id="PTHR31722">
    <property type="entry name" value="OS06G0675200 PROTEIN"/>
    <property type="match status" value="1"/>
</dbReference>
<feature type="region of interest" description="Disordered" evidence="1">
    <location>
        <begin position="98"/>
        <end position="338"/>
    </location>
</feature>
<dbReference type="Proteomes" id="UP000228380">
    <property type="component" value="Unplaced"/>
</dbReference>
<dbReference type="PANTHER" id="PTHR31722:SF0">
    <property type="entry name" value="OS06G0675200 PROTEIN"/>
    <property type="match status" value="1"/>
</dbReference>
<feature type="region of interest" description="Disordered" evidence="1">
    <location>
        <begin position="378"/>
        <end position="412"/>
    </location>
</feature>
<proteinExistence type="predicted"/>
<dbReference type="KEGG" id="pda:120106314"/>
<evidence type="ECO:0000313" key="2">
    <source>
        <dbReference type="Proteomes" id="UP000228380"/>
    </source>
</evidence>
<evidence type="ECO:0000256" key="1">
    <source>
        <dbReference type="SAM" id="MobiDB-lite"/>
    </source>
</evidence>
<accession>A0A8B8ZPG6</accession>
<name>A0A8B8ZPG6_PHODC</name>
<feature type="compositionally biased region" description="Basic and acidic residues" evidence="1">
    <location>
        <begin position="119"/>
        <end position="131"/>
    </location>
</feature>
<dbReference type="OrthoDB" id="689767at2759"/>
<feature type="compositionally biased region" description="Low complexity" evidence="1">
    <location>
        <begin position="321"/>
        <end position="333"/>
    </location>
</feature>
<feature type="compositionally biased region" description="Basic residues" evidence="1">
    <location>
        <begin position="183"/>
        <end position="193"/>
    </location>
</feature>
<feature type="compositionally biased region" description="Low complexity" evidence="1">
    <location>
        <begin position="213"/>
        <end position="225"/>
    </location>
</feature>
<dbReference type="AlphaFoldDB" id="A0A8B8ZPG6"/>
<keyword evidence="2" id="KW-1185">Reference proteome</keyword>
<evidence type="ECO:0000313" key="3">
    <source>
        <dbReference type="RefSeq" id="XP_038975232.1"/>
    </source>
</evidence>
<dbReference type="GeneID" id="120106314"/>
<reference evidence="3" key="1">
    <citation type="submission" date="2025-08" db="UniProtKB">
        <authorList>
            <consortium name="RefSeq"/>
        </authorList>
    </citation>
    <scope>IDENTIFICATION</scope>
    <source>
        <tissue evidence="3">Young leaves</tissue>
    </source>
</reference>
<feature type="compositionally biased region" description="Low complexity" evidence="1">
    <location>
        <begin position="386"/>
        <end position="396"/>
    </location>
</feature>